<dbReference type="InterPro" id="IPR044834">
    <property type="entry name" value="PATL"/>
</dbReference>
<dbReference type="AlphaFoldDB" id="A0ABD1P346"/>
<keyword evidence="3" id="KW-1185">Reference proteome</keyword>
<organism evidence="2 3">
    <name type="scientific">Forsythia ovata</name>
    <dbReference type="NCBI Taxonomy" id="205694"/>
    <lineage>
        <taxon>Eukaryota</taxon>
        <taxon>Viridiplantae</taxon>
        <taxon>Streptophyta</taxon>
        <taxon>Embryophyta</taxon>
        <taxon>Tracheophyta</taxon>
        <taxon>Spermatophyta</taxon>
        <taxon>Magnoliopsida</taxon>
        <taxon>eudicotyledons</taxon>
        <taxon>Gunneridae</taxon>
        <taxon>Pentapetalae</taxon>
        <taxon>asterids</taxon>
        <taxon>lamiids</taxon>
        <taxon>Lamiales</taxon>
        <taxon>Oleaceae</taxon>
        <taxon>Forsythieae</taxon>
        <taxon>Forsythia</taxon>
    </lineage>
</organism>
<proteinExistence type="predicted"/>
<reference evidence="3" key="1">
    <citation type="submission" date="2024-07" db="EMBL/GenBank/DDBJ databases">
        <title>Two chromosome-level genome assemblies of Korean endemic species Abeliophyllum distichum and Forsythia ovata (Oleaceae).</title>
        <authorList>
            <person name="Jang H."/>
        </authorList>
    </citation>
    <scope>NUCLEOTIDE SEQUENCE [LARGE SCALE GENOMIC DNA]</scope>
</reference>
<comment type="caution">
    <text evidence="2">The sequence shown here is derived from an EMBL/GenBank/DDBJ whole genome shotgun (WGS) entry which is preliminary data.</text>
</comment>
<feature type="region of interest" description="Disordered" evidence="1">
    <location>
        <begin position="47"/>
        <end position="86"/>
    </location>
</feature>
<sequence>MDGHPQTSQPLALRHHHTRIRPVFQPVDQNIAAKKLEVVDQIKETIIHEVTPPTPPPPIAKEYPPTPEAEKPKKEDEETTPPPPEEVKIWRIPLLKNEKSDVILLKILRPRDFKVKRSLFHAKKYDRLDWK</sequence>
<dbReference type="EMBL" id="JBFOLJ010000030">
    <property type="protein sequence ID" value="KAL2458293.1"/>
    <property type="molecule type" value="Genomic_DNA"/>
</dbReference>
<dbReference type="PANTHER" id="PTHR45932:SF27">
    <property type="entry name" value="PATELLIN-2"/>
    <property type="match status" value="1"/>
</dbReference>
<accession>A0ABD1P346</accession>
<evidence type="ECO:0000313" key="2">
    <source>
        <dbReference type="EMBL" id="KAL2458293.1"/>
    </source>
</evidence>
<protein>
    <submittedName>
        <fullName evidence="2">Patellin-3-like</fullName>
    </submittedName>
</protein>
<gene>
    <name evidence="2" type="ORF">Fot_55770</name>
</gene>
<evidence type="ECO:0000313" key="3">
    <source>
        <dbReference type="Proteomes" id="UP001604277"/>
    </source>
</evidence>
<dbReference type="PANTHER" id="PTHR45932">
    <property type="entry name" value="PATELLIN-1"/>
    <property type="match status" value="1"/>
</dbReference>
<feature type="compositionally biased region" description="Pro residues" evidence="1">
    <location>
        <begin position="52"/>
        <end position="67"/>
    </location>
</feature>
<name>A0ABD1P346_9LAMI</name>
<dbReference type="Proteomes" id="UP001604277">
    <property type="component" value="Unassembled WGS sequence"/>
</dbReference>
<evidence type="ECO:0000256" key="1">
    <source>
        <dbReference type="SAM" id="MobiDB-lite"/>
    </source>
</evidence>